<evidence type="ECO:0000256" key="6">
    <source>
        <dbReference type="SAM" id="Phobius"/>
    </source>
</evidence>
<evidence type="ECO:0000313" key="7">
    <source>
        <dbReference type="EMBL" id="AFN75372.1"/>
    </source>
</evidence>
<dbReference type="OrthoDB" id="2080636at2"/>
<keyword evidence="3 6" id="KW-0812">Transmembrane</keyword>
<keyword evidence="7" id="KW-0966">Cell projection</keyword>
<dbReference type="GO" id="GO:0016020">
    <property type="term" value="C:membrane"/>
    <property type="evidence" value="ECO:0007669"/>
    <property type="project" value="InterPro"/>
</dbReference>
<keyword evidence="8" id="KW-1185">Reference proteome</keyword>
<dbReference type="InterPro" id="IPR022781">
    <property type="entry name" value="Flagellar_biosynth_FliO"/>
</dbReference>
<feature type="transmembrane region" description="Helical" evidence="6">
    <location>
        <begin position="6"/>
        <end position="27"/>
    </location>
</feature>
<name>I6YXT4_MELRP</name>
<dbReference type="Pfam" id="PF04347">
    <property type="entry name" value="FliO"/>
    <property type="match status" value="1"/>
</dbReference>
<dbReference type="HOGENOM" id="CLU_2167525_0_0_10"/>
<keyword evidence="7" id="KW-0969">Cilium</keyword>
<dbReference type="STRING" id="1191523.MROS_2142"/>
<evidence type="ECO:0000256" key="1">
    <source>
        <dbReference type="ARBA" id="ARBA00004236"/>
    </source>
</evidence>
<dbReference type="EMBL" id="CP003557">
    <property type="protein sequence ID" value="AFN75372.1"/>
    <property type="molecule type" value="Genomic_DNA"/>
</dbReference>
<keyword evidence="4 6" id="KW-1133">Transmembrane helix</keyword>
<comment type="subcellular location">
    <subcellularLocation>
        <location evidence="1">Cell membrane</location>
    </subcellularLocation>
</comment>
<evidence type="ECO:0000313" key="8">
    <source>
        <dbReference type="Proteomes" id="UP000009011"/>
    </source>
</evidence>
<evidence type="ECO:0000256" key="4">
    <source>
        <dbReference type="ARBA" id="ARBA00022989"/>
    </source>
</evidence>
<dbReference type="Proteomes" id="UP000009011">
    <property type="component" value="Chromosome"/>
</dbReference>
<evidence type="ECO:0000256" key="2">
    <source>
        <dbReference type="ARBA" id="ARBA00022475"/>
    </source>
</evidence>
<keyword evidence="2" id="KW-1003">Cell membrane</keyword>
<reference evidence="7 8" key="1">
    <citation type="journal article" date="2013" name="PLoS ONE">
        <title>Genomic analysis of Melioribacter roseus, facultatively anaerobic organotrophic bacterium representing a novel deep lineage within Bacteriodetes/Chlorobi group.</title>
        <authorList>
            <person name="Kadnikov V.V."/>
            <person name="Mardanov A.V."/>
            <person name="Podosokorskaya O.A."/>
            <person name="Gavrilov S.N."/>
            <person name="Kublanov I.V."/>
            <person name="Beletsky A.V."/>
            <person name="Bonch-Osmolovskaya E.A."/>
            <person name="Ravin N.V."/>
        </authorList>
    </citation>
    <scope>NUCLEOTIDE SEQUENCE [LARGE SCALE GENOMIC DNA]</scope>
    <source>
        <strain evidence="8">JCM 17771 / P3M-2</strain>
    </source>
</reference>
<keyword evidence="5 6" id="KW-0472">Membrane</keyword>
<organism evidence="7 8">
    <name type="scientific">Melioribacter roseus (strain DSM 23840 / JCM 17771 / VKM B-2668 / P3M-2)</name>
    <dbReference type="NCBI Taxonomy" id="1191523"/>
    <lineage>
        <taxon>Bacteria</taxon>
        <taxon>Pseudomonadati</taxon>
        <taxon>Ignavibacteriota</taxon>
        <taxon>Ignavibacteria</taxon>
        <taxon>Ignavibacteriales</taxon>
        <taxon>Melioribacteraceae</taxon>
        <taxon>Melioribacter</taxon>
    </lineage>
</organism>
<dbReference type="RefSeq" id="WP_014856804.1">
    <property type="nucleotide sequence ID" value="NC_018178.1"/>
</dbReference>
<dbReference type="GO" id="GO:0044781">
    <property type="term" value="P:bacterial-type flagellum organization"/>
    <property type="evidence" value="ECO:0007669"/>
    <property type="project" value="InterPro"/>
</dbReference>
<dbReference type="eggNOG" id="COG3190">
    <property type="taxonomic scope" value="Bacteria"/>
</dbReference>
<gene>
    <name evidence="7" type="ordered locus">MROS_2142</name>
</gene>
<evidence type="ECO:0000256" key="3">
    <source>
        <dbReference type="ARBA" id="ARBA00022692"/>
    </source>
</evidence>
<proteinExistence type="predicted"/>
<protein>
    <submittedName>
        <fullName evidence="7">Flagellar biosynthetic protein FliO</fullName>
    </submittedName>
</protein>
<sequence>MSAFDITQALLPLILVIMILGITLYFVKRYTFTMKGGKRMPLKIEVLSNQLIMPKKYLSIVRVEDKIMLLGVSEAGITLIKEFDSIDLPDNNETQNGDNQKKSFYELLKQNLGMR</sequence>
<accession>I6YXT4</accession>
<dbReference type="KEGG" id="mro:MROS_2142"/>
<evidence type="ECO:0000256" key="5">
    <source>
        <dbReference type="ARBA" id="ARBA00023136"/>
    </source>
</evidence>
<dbReference type="AlphaFoldDB" id="I6YXT4"/>
<keyword evidence="7" id="KW-0282">Flagellum</keyword>